<evidence type="ECO:0000313" key="1">
    <source>
        <dbReference type="EMBL" id="KAJ4313815.1"/>
    </source>
</evidence>
<dbReference type="AlphaFoldDB" id="A0A9W8W6Q5"/>
<evidence type="ECO:0000313" key="2">
    <source>
        <dbReference type="Proteomes" id="UP001140502"/>
    </source>
</evidence>
<protein>
    <submittedName>
        <fullName evidence="1">Ribosylnicotinamide kinase</fullName>
    </submittedName>
</protein>
<sequence>MSRKATRAEFPVSGAKLPNLAHTIYGVKHACMHHRQYTNQINPVHTDPIMTGDRALIVAISGCSSSGKTTLARLLRDIFPNTFILHEDDFYRPEAELPTRDGLLDWDCPEAIDIPGMADSLAYIRQHASFPPTLESKEDQNSVGKCPVSESTIAAQQAKVESALGPNHALRSNLRLCLLDGFLLYSPSMAAIQPSLDIKLFLRTTYAKAKARREARDGYVTLEGFWADPPGYVDKIVWPNYVEQHAWMFEGGDVEGAFKMDVLEKEGVKVQDKAGVDGDIEKTFEWTVDTILDELKRQI</sequence>
<dbReference type="PANTHER" id="PTHR10285">
    <property type="entry name" value="URIDINE KINASE"/>
    <property type="match status" value="1"/>
</dbReference>
<dbReference type="InterPro" id="IPR027417">
    <property type="entry name" value="P-loop_NTPase"/>
</dbReference>
<dbReference type="CDD" id="cd02024">
    <property type="entry name" value="NRK1"/>
    <property type="match status" value="1"/>
</dbReference>
<accession>A0A9W8W6Q5</accession>
<dbReference type="Proteomes" id="UP001140502">
    <property type="component" value="Unassembled WGS sequence"/>
</dbReference>
<reference evidence="1" key="1">
    <citation type="submission" date="2022-10" db="EMBL/GenBank/DDBJ databases">
        <title>Tapping the CABI collections for fungal endophytes: first genome assemblies for Collariella, Neodidymelliopsis, Ascochyta clinopodiicola, Didymella pomorum, Didymosphaeria variabile, Neocosmospora piperis and Neocucurbitaria cava.</title>
        <authorList>
            <person name="Hill R."/>
        </authorList>
    </citation>
    <scope>NUCLEOTIDE SEQUENCE</scope>
    <source>
        <strain evidence="1">IMI 366586</strain>
    </source>
</reference>
<dbReference type="Gene3D" id="3.40.50.300">
    <property type="entry name" value="P-loop containing nucleotide triphosphate hydrolases"/>
    <property type="match status" value="1"/>
</dbReference>
<dbReference type="SUPFAM" id="SSF52540">
    <property type="entry name" value="P-loop containing nucleoside triphosphate hydrolases"/>
    <property type="match status" value="1"/>
</dbReference>
<dbReference type="OrthoDB" id="10041966at2759"/>
<name>A0A9W8W6Q5_9HYPO</name>
<dbReference type="EMBL" id="JAPEUR010000247">
    <property type="protein sequence ID" value="KAJ4313815.1"/>
    <property type="molecule type" value="Genomic_DNA"/>
</dbReference>
<keyword evidence="1" id="KW-0808">Transferase</keyword>
<organism evidence="1 2">
    <name type="scientific">Fusarium piperis</name>
    <dbReference type="NCBI Taxonomy" id="1435070"/>
    <lineage>
        <taxon>Eukaryota</taxon>
        <taxon>Fungi</taxon>
        <taxon>Dikarya</taxon>
        <taxon>Ascomycota</taxon>
        <taxon>Pezizomycotina</taxon>
        <taxon>Sordariomycetes</taxon>
        <taxon>Hypocreomycetidae</taxon>
        <taxon>Hypocreales</taxon>
        <taxon>Nectriaceae</taxon>
        <taxon>Fusarium</taxon>
        <taxon>Fusarium solani species complex</taxon>
    </lineage>
</organism>
<comment type="caution">
    <text evidence="1">The sequence shown here is derived from an EMBL/GenBank/DDBJ whole genome shotgun (WGS) entry which is preliminary data.</text>
</comment>
<proteinExistence type="predicted"/>
<keyword evidence="1" id="KW-0418">Kinase</keyword>
<dbReference type="GO" id="GO:0016301">
    <property type="term" value="F:kinase activity"/>
    <property type="evidence" value="ECO:0007669"/>
    <property type="project" value="UniProtKB-KW"/>
</dbReference>
<gene>
    <name evidence="1" type="primary">NRK1</name>
    <name evidence="1" type="ORF">N0V84_009219</name>
</gene>
<keyword evidence="2" id="KW-1185">Reference proteome</keyword>